<dbReference type="EMBL" id="JACAQK010000003">
    <property type="protein sequence ID" value="NWD34780.1"/>
    <property type="molecule type" value="Genomic_DNA"/>
</dbReference>
<organism evidence="1 2">
    <name type="scientific">Pseudomonas tolaasii</name>
    <dbReference type="NCBI Taxonomy" id="29442"/>
    <lineage>
        <taxon>Bacteria</taxon>
        <taxon>Pseudomonadati</taxon>
        <taxon>Pseudomonadota</taxon>
        <taxon>Gammaproteobacteria</taxon>
        <taxon>Pseudomonadales</taxon>
        <taxon>Pseudomonadaceae</taxon>
        <taxon>Pseudomonas</taxon>
    </lineage>
</organism>
<protein>
    <submittedName>
        <fullName evidence="1">Nuclear transport factor 2 family protein</fullName>
    </submittedName>
</protein>
<accession>A0A7Y8ALR1</accession>
<dbReference type="InterPro" id="IPR039437">
    <property type="entry name" value="FrzH/put_lumazine-bd"/>
</dbReference>
<evidence type="ECO:0000313" key="1">
    <source>
        <dbReference type="EMBL" id="NWD34780.1"/>
    </source>
</evidence>
<dbReference type="SUPFAM" id="SSF54427">
    <property type="entry name" value="NTF2-like"/>
    <property type="match status" value="1"/>
</dbReference>
<comment type="caution">
    <text evidence="1">The sequence shown here is derived from an EMBL/GenBank/DDBJ whole genome shotgun (WGS) entry which is preliminary data.</text>
</comment>
<proteinExistence type="predicted"/>
<dbReference type="Gene3D" id="3.10.450.50">
    <property type="match status" value="1"/>
</dbReference>
<name>A0A7Y8ALR1_PSETO</name>
<evidence type="ECO:0000313" key="2">
    <source>
        <dbReference type="Proteomes" id="UP000549134"/>
    </source>
</evidence>
<gene>
    <name evidence="1" type="ORF">HX787_02850</name>
</gene>
<dbReference type="InterPro" id="IPR032710">
    <property type="entry name" value="NTF2-like_dom_sf"/>
</dbReference>
<dbReference type="AlphaFoldDB" id="A0A7Y8ALR1"/>
<dbReference type="Pfam" id="PF12893">
    <property type="entry name" value="Lumazine_bd_2"/>
    <property type="match status" value="1"/>
</dbReference>
<sequence>MNIVERRTVIDEIQAFLKDYFSVLQTQDLKAFDQVFHRGCMLYSAQNADVVVRPFDEYRTMVEGRQSPQESGFPQLDEVLLIDVMSPQMAIAKVRLRLFNNVMVDYLNLMKVEGRWMIFAKLFHKAGEISER</sequence>
<dbReference type="Proteomes" id="UP000549134">
    <property type="component" value="Unassembled WGS sequence"/>
</dbReference>
<reference evidence="1 2" key="1">
    <citation type="submission" date="2020-04" db="EMBL/GenBank/DDBJ databases">
        <title>Molecular characterization of pseudomonads from Agaricus bisporus reveal novel blotch 2 pathogens in Western Europe.</title>
        <authorList>
            <person name="Taparia T."/>
            <person name="Krijger M."/>
            <person name="Haynes E."/>
            <person name="Elpinstone J.G."/>
            <person name="Noble R."/>
            <person name="Van Der Wolf J."/>
        </authorList>
    </citation>
    <scope>NUCLEOTIDE SEQUENCE [LARGE SCALE GENOMIC DNA]</scope>
    <source>
        <strain evidence="1 2">IPO3746</strain>
    </source>
</reference>